<dbReference type="InterPro" id="IPR004529">
    <property type="entry name" value="Phe-tRNA-synth_IIc_asu"/>
</dbReference>
<keyword evidence="10" id="KW-0460">Magnesium</keyword>
<comment type="cofactor">
    <cofactor evidence="1">
        <name>Mg(2+)</name>
        <dbReference type="ChEBI" id="CHEBI:18420"/>
    </cofactor>
</comment>
<keyword evidence="6" id="KW-0436">Ligase</keyword>
<dbReference type="EC" id="6.1.1.20" evidence="4"/>
<dbReference type="NCBIfam" id="TIGR00468">
    <property type="entry name" value="pheS"/>
    <property type="match status" value="1"/>
</dbReference>
<name>F0W8Q3_9STRA</name>
<dbReference type="NCBIfam" id="NF003210">
    <property type="entry name" value="PRK04172.1"/>
    <property type="match status" value="1"/>
</dbReference>
<evidence type="ECO:0000256" key="8">
    <source>
        <dbReference type="ARBA" id="ARBA00022741"/>
    </source>
</evidence>
<dbReference type="GO" id="GO:0004826">
    <property type="term" value="F:phenylalanine-tRNA ligase activity"/>
    <property type="evidence" value="ECO:0007669"/>
    <property type="project" value="UniProtKB-EC"/>
</dbReference>
<keyword evidence="5" id="KW-0963">Cytoplasm</keyword>
<organism evidence="15">
    <name type="scientific">Albugo laibachii Nc14</name>
    <dbReference type="NCBI Taxonomy" id="890382"/>
    <lineage>
        <taxon>Eukaryota</taxon>
        <taxon>Sar</taxon>
        <taxon>Stramenopiles</taxon>
        <taxon>Oomycota</taxon>
        <taxon>Peronosporomycetes</taxon>
        <taxon>Albuginales</taxon>
        <taxon>Albuginaceae</taxon>
        <taxon>Albugo</taxon>
    </lineage>
</organism>
<dbReference type="SUPFAM" id="SSF55681">
    <property type="entry name" value="Class II aaRS and biotin synthetases"/>
    <property type="match status" value="1"/>
</dbReference>
<evidence type="ECO:0000256" key="1">
    <source>
        <dbReference type="ARBA" id="ARBA00001946"/>
    </source>
</evidence>
<evidence type="ECO:0000259" key="14">
    <source>
        <dbReference type="PROSITE" id="PS50862"/>
    </source>
</evidence>
<dbReference type="GO" id="GO:0006432">
    <property type="term" value="P:phenylalanyl-tRNA aminoacylation"/>
    <property type="evidence" value="ECO:0007669"/>
    <property type="project" value="InterPro"/>
</dbReference>
<dbReference type="Gene3D" id="1.10.10.2320">
    <property type="match status" value="1"/>
</dbReference>
<dbReference type="Gene3D" id="3.30.930.10">
    <property type="entry name" value="Bira Bifunctional Protein, Domain 2"/>
    <property type="match status" value="1"/>
</dbReference>
<evidence type="ECO:0000256" key="2">
    <source>
        <dbReference type="ARBA" id="ARBA00004496"/>
    </source>
</evidence>
<dbReference type="GO" id="GO:0005524">
    <property type="term" value="F:ATP binding"/>
    <property type="evidence" value="ECO:0007669"/>
    <property type="project" value="UniProtKB-KW"/>
</dbReference>
<dbReference type="PROSITE" id="PS50862">
    <property type="entry name" value="AA_TRNA_LIGASE_II"/>
    <property type="match status" value="1"/>
</dbReference>
<evidence type="ECO:0000256" key="13">
    <source>
        <dbReference type="ARBA" id="ARBA00030612"/>
    </source>
</evidence>
<keyword evidence="9" id="KW-0067">ATP-binding</keyword>
<keyword evidence="7" id="KW-0479">Metal-binding</keyword>
<evidence type="ECO:0000256" key="4">
    <source>
        <dbReference type="ARBA" id="ARBA00012814"/>
    </source>
</evidence>
<dbReference type="InterPro" id="IPR045864">
    <property type="entry name" value="aa-tRNA-synth_II/BPL/LPL"/>
</dbReference>
<dbReference type="FunFam" id="3.30.930.10:FF:000178">
    <property type="entry name" value="Phenylalanyl-tRNA synthetase subunit alpha"/>
    <property type="match status" value="1"/>
</dbReference>
<dbReference type="AlphaFoldDB" id="F0W8Q3"/>
<evidence type="ECO:0000256" key="9">
    <source>
        <dbReference type="ARBA" id="ARBA00022840"/>
    </source>
</evidence>
<dbReference type="Pfam" id="PF18553">
    <property type="entry name" value="PheRS_DBD3"/>
    <property type="match status" value="1"/>
</dbReference>
<dbReference type="GO" id="GO:0046872">
    <property type="term" value="F:metal ion binding"/>
    <property type="evidence" value="ECO:0007669"/>
    <property type="project" value="UniProtKB-KW"/>
</dbReference>
<dbReference type="Pfam" id="PF01409">
    <property type="entry name" value="tRNA-synt_2d"/>
    <property type="match status" value="1"/>
</dbReference>
<sequence length="503" mass="57939">MSEIDEKQRIEAAILHSLYDNDEIKDTYEYSIERDFPHEVIIGVMKSLMVDAFVQSQELTVSFYIIKDEAKEFMKNGSPEFIVFHAISKDEGTGRLDLEANFGSSVFKLGQGVCMKNKWIRFDKATEKFYRNLDSIQDEVTDTLRRVEKAQGSIASLTADEAKALKRRNLLETRTRKSYRITKGVKFALKRKKQASGLTKELLEDGAWQEETFKPYNFNTLGLPIAGGYLHPLLKVRSEFRRVLMDMGFDEMPTNRFVESSFWNFDSLFQPQSHPARDAHDTFFLTKPSACNQVPEDYYERVKEMHEHGGHGSIGHGSGAFKRETSMENVLRTHTTAISAQMLYKLANQPGGFQPRKYFSIDRVFRNENMDATHLAEFHQVEGVVADYNLSLGDLIGIIEAFFKKIGITKMRFKPAYNPYTEPSMEIFAFHPDLGKWTEIGNSGVFRPEMLLPMGLPKDVRVIAWGLSLERPTMIKYRIDNIRELFGHKVDLEKTKATKLYRY</sequence>
<evidence type="ECO:0000256" key="10">
    <source>
        <dbReference type="ARBA" id="ARBA00022842"/>
    </source>
</evidence>
<evidence type="ECO:0000256" key="6">
    <source>
        <dbReference type="ARBA" id="ARBA00022598"/>
    </source>
</evidence>
<evidence type="ECO:0000256" key="5">
    <source>
        <dbReference type="ARBA" id="ARBA00022490"/>
    </source>
</evidence>
<evidence type="ECO:0000256" key="3">
    <source>
        <dbReference type="ARBA" id="ARBA00006703"/>
    </source>
</evidence>
<dbReference type="HOGENOM" id="CLU_025086_2_2_1"/>
<dbReference type="GO" id="GO:0000049">
    <property type="term" value="F:tRNA binding"/>
    <property type="evidence" value="ECO:0007669"/>
    <property type="project" value="InterPro"/>
</dbReference>
<dbReference type="GO" id="GO:0005829">
    <property type="term" value="C:cytosol"/>
    <property type="evidence" value="ECO:0007669"/>
    <property type="project" value="TreeGrafter"/>
</dbReference>
<dbReference type="GO" id="GO:0009328">
    <property type="term" value="C:phenylalanine-tRNA ligase complex"/>
    <property type="evidence" value="ECO:0007669"/>
    <property type="project" value="TreeGrafter"/>
</dbReference>
<dbReference type="PANTHER" id="PTHR11538">
    <property type="entry name" value="PHENYLALANYL-TRNA SYNTHETASE"/>
    <property type="match status" value="1"/>
</dbReference>
<dbReference type="Gene3D" id="1.10.10.2330">
    <property type="match status" value="1"/>
</dbReference>
<accession>F0W8Q3</accession>
<proteinExistence type="inferred from homology"/>
<keyword evidence="11" id="KW-0648">Protein biosynthesis</keyword>
<evidence type="ECO:0000256" key="11">
    <source>
        <dbReference type="ARBA" id="ARBA00022917"/>
    </source>
</evidence>
<dbReference type="InterPro" id="IPR006195">
    <property type="entry name" value="aa-tRNA-synth_II"/>
</dbReference>
<evidence type="ECO:0000256" key="7">
    <source>
        <dbReference type="ARBA" id="ARBA00022723"/>
    </source>
</evidence>
<dbReference type="InterPro" id="IPR002319">
    <property type="entry name" value="Phenylalanyl-tRNA_Synthase"/>
</dbReference>
<keyword evidence="8" id="KW-0547">Nucleotide-binding</keyword>
<evidence type="ECO:0000256" key="12">
    <source>
        <dbReference type="ARBA" id="ARBA00023146"/>
    </source>
</evidence>
<evidence type="ECO:0000313" key="15">
    <source>
        <dbReference type="EMBL" id="CCA17510.1"/>
    </source>
</evidence>
<dbReference type="EMBL" id="FR824081">
    <property type="protein sequence ID" value="CCA17510.1"/>
    <property type="molecule type" value="Genomic_DNA"/>
</dbReference>
<dbReference type="InterPro" id="IPR040725">
    <property type="entry name" value="PheRS_DBD3"/>
</dbReference>
<dbReference type="PANTHER" id="PTHR11538:SF40">
    <property type="entry name" value="PHENYLALANINE--TRNA LIGASE ALPHA SUBUNIT"/>
    <property type="match status" value="1"/>
</dbReference>
<reference evidence="15" key="1">
    <citation type="journal article" date="2011" name="PLoS Biol.">
        <title>Gene gain and loss during evolution of obligate parasitism in the white rust pathogen of Arabidopsis thaliana.</title>
        <authorList>
            <person name="Kemen E."/>
            <person name="Gardiner A."/>
            <person name="Schultz-Larsen T."/>
            <person name="Kemen A.C."/>
            <person name="Balmuth A.L."/>
            <person name="Robert-Seilaniantz A."/>
            <person name="Bailey K."/>
            <person name="Holub E."/>
            <person name="Studholme D.J."/>
            <person name="Maclean D."/>
            <person name="Jones J.D."/>
        </authorList>
    </citation>
    <scope>NUCLEOTIDE SEQUENCE</scope>
</reference>
<comment type="similarity">
    <text evidence="3">Belongs to the class-II aminoacyl-tRNA synthetase family. Phe-tRNA synthetase alpha subunit type 2 subfamily.</text>
</comment>
<dbReference type="CDD" id="cd00496">
    <property type="entry name" value="PheRS_alpha_core"/>
    <property type="match status" value="1"/>
</dbReference>
<dbReference type="Gene3D" id="3.30.1370.240">
    <property type="match status" value="1"/>
</dbReference>
<gene>
    <name evidence="15" type="ORF">ALNC14_036530</name>
</gene>
<reference evidence="15" key="2">
    <citation type="submission" date="2011-02" db="EMBL/GenBank/DDBJ databases">
        <authorList>
            <person name="MacLean D."/>
        </authorList>
    </citation>
    <scope>NUCLEOTIDE SEQUENCE</scope>
</reference>
<comment type="subcellular location">
    <subcellularLocation>
        <location evidence="2">Cytoplasm</location>
    </subcellularLocation>
</comment>
<keyword evidence="12" id="KW-0030">Aminoacyl-tRNA synthetase</keyword>
<protein>
    <recommendedName>
        <fullName evidence="4">phenylalanine--tRNA ligase</fullName>
        <ecNumber evidence="4">6.1.1.20</ecNumber>
    </recommendedName>
    <alternativeName>
        <fullName evidence="13">Phenylalanyl-tRNA synthetase alpha subunit</fullName>
    </alternativeName>
</protein>
<feature type="domain" description="Aminoacyl-transfer RNA synthetases class-II family profile" evidence="14">
    <location>
        <begin position="235"/>
        <end position="475"/>
    </location>
</feature>